<dbReference type="InterPro" id="IPR014305">
    <property type="entry name" value="RNA_pol_sigma-G_actinobac"/>
</dbReference>
<dbReference type="PANTHER" id="PTHR43133:SF65">
    <property type="entry name" value="ECF RNA POLYMERASE SIGMA FACTOR SIGG"/>
    <property type="match status" value="1"/>
</dbReference>
<comment type="similarity">
    <text evidence="1 7">Belongs to the sigma-70 factor family. ECF subfamily.</text>
</comment>
<dbReference type="NCBIfam" id="TIGR02937">
    <property type="entry name" value="sigma70-ECF"/>
    <property type="match status" value="1"/>
</dbReference>
<organism evidence="10 11">
    <name type="scientific">Amycolatopsis pretoriensis</name>
    <dbReference type="NCBI Taxonomy" id="218821"/>
    <lineage>
        <taxon>Bacteria</taxon>
        <taxon>Bacillati</taxon>
        <taxon>Actinomycetota</taxon>
        <taxon>Actinomycetes</taxon>
        <taxon>Pseudonocardiales</taxon>
        <taxon>Pseudonocardiaceae</taxon>
        <taxon>Amycolatopsis</taxon>
    </lineage>
</organism>
<dbReference type="Pfam" id="PF04542">
    <property type="entry name" value="Sigma70_r2"/>
    <property type="match status" value="1"/>
</dbReference>
<protein>
    <recommendedName>
        <fullName evidence="7">RNA polymerase sigma factor</fullName>
    </recommendedName>
</protein>
<evidence type="ECO:0000256" key="4">
    <source>
        <dbReference type="ARBA" id="ARBA00023082"/>
    </source>
</evidence>
<dbReference type="InterPro" id="IPR007627">
    <property type="entry name" value="RNA_pol_sigma70_r2"/>
</dbReference>
<dbReference type="AlphaFoldDB" id="A0A1H5Q3H6"/>
<evidence type="ECO:0000256" key="5">
    <source>
        <dbReference type="ARBA" id="ARBA00023125"/>
    </source>
</evidence>
<keyword evidence="6 7" id="KW-0804">Transcription</keyword>
<evidence type="ECO:0000256" key="2">
    <source>
        <dbReference type="ARBA" id="ARBA00011344"/>
    </source>
</evidence>
<evidence type="ECO:0000256" key="6">
    <source>
        <dbReference type="ARBA" id="ARBA00023163"/>
    </source>
</evidence>
<dbReference type="Pfam" id="PF08281">
    <property type="entry name" value="Sigma70_r4_2"/>
    <property type="match status" value="1"/>
</dbReference>
<evidence type="ECO:0000259" key="8">
    <source>
        <dbReference type="Pfam" id="PF04542"/>
    </source>
</evidence>
<dbReference type="NCBIfam" id="NF006089">
    <property type="entry name" value="PRK08241.1"/>
    <property type="match status" value="1"/>
</dbReference>
<dbReference type="Gene3D" id="3.10.450.50">
    <property type="match status" value="1"/>
</dbReference>
<evidence type="ECO:0000256" key="7">
    <source>
        <dbReference type="RuleBase" id="RU000716"/>
    </source>
</evidence>
<evidence type="ECO:0000313" key="10">
    <source>
        <dbReference type="EMBL" id="SEF19971.1"/>
    </source>
</evidence>
<proteinExistence type="inferred from homology"/>
<dbReference type="InterPro" id="IPR036388">
    <property type="entry name" value="WH-like_DNA-bd_sf"/>
</dbReference>
<dbReference type="InterPro" id="IPR039425">
    <property type="entry name" value="RNA_pol_sigma-70-like"/>
</dbReference>
<dbReference type="STRING" id="218821.SAMN05421837_101176"/>
<dbReference type="InterPro" id="IPR013324">
    <property type="entry name" value="RNA_pol_sigma_r3/r4-like"/>
</dbReference>
<gene>
    <name evidence="10" type="ORF">SAMN05421837_101176</name>
</gene>
<dbReference type="PANTHER" id="PTHR43133">
    <property type="entry name" value="RNA POLYMERASE ECF-TYPE SIGMA FACTO"/>
    <property type="match status" value="1"/>
</dbReference>
<dbReference type="InterPro" id="IPR032710">
    <property type="entry name" value="NTF2-like_dom_sf"/>
</dbReference>
<dbReference type="InterPro" id="IPR000838">
    <property type="entry name" value="RNA_pol_sigma70_ECF_CS"/>
</dbReference>
<evidence type="ECO:0000256" key="3">
    <source>
        <dbReference type="ARBA" id="ARBA00023015"/>
    </source>
</evidence>
<dbReference type="SUPFAM" id="SSF88946">
    <property type="entry name" value="Sigma2 domain of RNA polymerase sigma factors"/>
    <property type="match status" value="1"/>
</dbReference>
<dbReference type="GO" id="GO:0006352">
    <property type="term" value="P:DNA-templated transcription initiation"/>
    <property type="evidence" value="ECO:0007669"/>
    <property type="project" value="InterPro"/>
</dbReference>
<dbReference type="InterPro" id="IPR013249">
    <property type="entry name" value="RNA_pol_sigma70_r4_t2"/>
</dbReference>
<keyword evidence="5 7" id="KW-0238">DNA-binding</keyword>
<feature type="domain" description="RNA polymerase sigma-70 region 2" evidence="8">
    <location>
        <begin position="11"/>
        <end position="77"/>
    </location>
</feature>
<dbReference type="Gene3D" id="1.10.10.10">
    <property type="entry name" value="Winged helix-like DNA-binding domain superfamily/Winged helix DNA-binding domain"/>
    <property type="match status" value="1"/>
</dbReference>
<evidence type="ECO:0000259" key="9">
    <source>
        <dbReference type="Pfam" id="PF08281"/>
    </source>
</evidence>
<dbReference type="GO" id="GO:0003677">
    <property type="term" value="F:DNA binding"/>
    <property type="evidence" value="ECO:0007669"/>
    <property type="project" value="UniProtKB-KW"/>
</dbReference>
<dbReference type="InterPro" id="IPR013325">
    <property type="entry name" value="RNA_pol_sigma_r2"/>
</dbReference>
<keyword evidence="11" id="KW-1185">Reference proteome</keyword>
<dbReference type="PROSITE" id="PS01063">
    <property type="entry name" value="SIGMA70_ECF"/>
    <property type="match status" value="1"/>
</dbReference>
<dbReference type="Proteomes" id="UP000198878">
    <property type="component" value="Unassembled WGS sequence"/>
</dbReference>
<feature type="domain" description="RNA polymerase sigma factor 70 region 4 type 2" evidence="9">
    <location>
        <begin position="124"/>
        <end position="176"/>
    </location>
</feature>
<dbReference type="SUPFAM" id="SSF54427">
    <property type="entry name" value="NTF2-like"/>
    <property type="match status" value="1"/>
</dbReference>
<dbReference type="SUPFAM" id="SSF88659">
    <property type="entry name" value="Sigma3 and sigma4 domains of RNA polymerase sigma factors"/>
    <property type="match status" value="1"/>
</dbReference>
<comment type="subunit">
    <text evidence="2">Interacts transiently with the RNA polymerase catalytic core formed by RpoA, RpoB, RpoC and RpoZ (2 alpha, 1 beta, 1 beta' and 1 omega subunit) to form the RNA polymerase holoenzyme that can initiate transcription.</text>
</comment>
<evidence type="ECO:0000256" key="1">
    <source>
        <dbReference type="ARBA" id="ARBA00010641"/>
    </source>
</evidence>
<dbReference type="EMBL" id="FNUJ01000001">
    <property type="protein sequence ID" value="SEF19971.1"/>
    <property type="molecule type" value="Genomic_DNA"/>
</dbReference>
<dbReference type="Gene3D" id="1.10.1740.10">
    <property type="match status" value="1"/>
</dbReference>
<sequence length="312" mass="33773">MSDEDFWRLAAPYRGELLAHCYRLLGSFQDAEDLVQDTMLRAWQAFDGFEGRSSIRTWLYRIATNACLNVLKSARRRVLPSGLGAGSETAGALPKIDTVSWLEPLPTAGDDPADLAVLRDSTRLAVVAAFQRLPPRQRAVLMLVEVAGFRLAEAAATLGTTTTAARSALQRARAALAADQPVQDDVLPDPALDDEVLRRYLKAFEDADTAGLAALLRSDVEYQMPPIAVWFHGRDAVLEHHTRRIFSSPRRALPTSANGFPAAGTYRKRADGSFAGHGIHVLEAGGGGIGRIVVFLDETLFPAFGLPATLPG</sequence>
<accession>A0A1H5Q3H6</accession>
<dbReference type="NCBIfam" id="TIGR02960">
    <property type="entry name" value="SigX5"/>
    <property type="match status" value="1"/>
</dbReference>
<keyword evidence="4 7" id="KW-0731">Sigma factor</keyword>
<keyword evidence="3 7" id="KW-0805">Transcription regulation</keyword>
<dbReference type="GO" id="GO:0006950">
    <property type="term" value="P:response to stress"/>
    <property type="evidence" value="ECO:0007669"/>
    <property type="project" value="UniProtKB-ARBA"/>
</dbReference>
<evidence type="ECO:0000313" key="11">
    <source>
        <dbReference type="Proteomes" id="UP000198878"/>
    </source>
</evidence>
<name>A0A1H5Q3H6_9PSEU</name>
<dbReference type="GO" id="GO:0016987">
    <property type="term" value="F:sigma factor activity"/>
    <property type="evidence" value="ECO:0007669"/>
    <property type="project" value="UniProtKB-KW"/>
</dbReference>
<dbReference type="InterPro" id="IPR014284">
    <property type="entry name" value="RNA_pol_sigma-70_dom"/>
</dbReference>
<reference evidence="11" key="1">
    <citation type="submission" date="2016-10" db="EMBL/GenBank/DDBJ databases">
        <authorList>
            <person name="Varghese N."/>
            <person name="Submissions S."/>
        </authorList>
    </citation>
    <scope>NUCLEOTIDE SEQUENCE [LARGE SCALE GENOMIC DNA]</scope>
    <source>
        <strain evidence="11">DSM 44654</strain>
    </source>
</reference>